<gene>
    <name evidence="1" type="ORF">PAHAL_3G444300</name>
</gene>
<sequence>MDLDSQGWMSNKRGKLYRFGILPSTLELPICKLPQNTKHTDYCNQSINARHLTII</sequence>
<dbReference type="EMBL" id="CM008048">
    <property type="protein sequence ID" value="PVH62974.1"/>
    <property type="molecule type" value="Genomic_DNA"/>
</dbReference>
<dbReference type="Gramene" id="PVH62974">
    <property type="protein sequence ID" value="PVH62974"/>
    <property type="gene ID" value="PAHAL_3G444300"/>
</dbReference>
<protein>
    <submittedName>
        <fullName evidence="1">Uncharacterized protein</fullName>
    </submittedName>
</protein>
<accession>A0A2T8KLF2</accession>
<proteinExistence type="predicted"/>
<dbReference type="AlphaFoldDB" id="A0A2T8KLF2"/>
<reference evidence="1" key="1">
    <citation type="submission" date="2018-04" db="EMBL/GenBank/DDBJ databases">
        <title>WGS assembly of Panicum hallii.</title>
        <authorList>
            <person name="Lovell J."/>
            <person name="Jenkins J."/>
            <person name="Lowry D."/>
            <person name="Mamidi S."/>
            <person name="Sreedasyam A."/>
            <person name="Weng X."/>
            <person name="Barry K."/>
            <person name="Bonette J."/>
            <person name="Campitelli B."/>
            <person name="Daum C."/>
            <person name="Gordon S."/>
            <person name="Gould B."/>
            <person name="Lipzen A."/>
            <person name="Macqueen A."/>
            <person name="Palacio-Mejia J."/>
            <person name="Plott C."/>
            <person name="Shakirov E."/>
            <person name="Shu S."/>
            <person name="Yoshinaga Y."/>
            <person name="Zane M."/>
            <person name="Rokhsar D."/>
            <person name="Grimwood J."/>
            <person name="Schmutz J."/>
            <person name="Juenger T."/>
        </authorList>
    </citation>
    <scope>NUCLEOTIDE SEQUENCE [LARGE SCALE GENOMIC DNA]</scope>
    <source>
        <strain evidence="1">FIL2</strain>
    </source>
</reference>
<evidence type="ECO:0000313" key="1">
    <source>
        <dbReference type="EMBL" id="PVH62974.1"/>
    </source>
</evidence>
<dbReference type="Proteomes" id="UP000243499">
    <property type="component" value="Chromosome 3"/>
</dbReference>
<name>A0A2T8KLF2_9POAL</name>
<organism evidence="1">
    <name type="scientific">Panicum hallii</name>
    <dbReference type="NCBI Taxonomy" id="206008"/>
    <lineage>
        <taxon>Eukaryota</taxon>
        <taxon>Viridiplantae</taxon>
        <taxon>Streptophyta</taxon>
        <taxon>Embryophyta</taxon>
        <taxon>Tracheophyta</taxon>
        <taxon>Spermatophyta</taxon>
        <taxon>Magnoliopsida</taxon>
        <taxon>Liliopsida</taxon>
        <taxon>Poales</taxon>
        <taxon>Poaceae</taxon>
        <taxon>PACMAD clade</taxon>
        <taxon>Panicoideae</taxon>
        <taxon>Panicodae</taxon>
        <taxon>Paniceae</taxon>
        <taxon>Panicinae</taxon>
        <taxon>Panicum</taxon>
        <taxon>Panicum sect. Panicum</taxon>
    </lineage>
</organism>